<sequence>MKNGSARRLFLPYLPLSRQHQVKKVAARPRSLKLPMIGQNEGKPKVPLKEQSFLLDQRTNRNMVISHVDKKYLILQRRREKRIPKYKNKQFQLSLSVNTSIEESNVRSKYKEKNVTPKFSENELDVYAPMWFVIKSKPSCLYGAKHVFETIRLCKYLPDELKTIVYPVIQRNGYFGHPENILISMLWDENSTIRKLSVLRILKIRRIESPVGDITIDIRKFTIPEFNFDATAYYELVDWQNLSYSEPPITKRLFEKHLWQIVEEPQSSAILHIKDYPCHTQAVKRAVKLVTQASSTVCDKIVGMV</sequence>
<protein>
    <submittedName>
        <fullName evidence="1">Uncharacterized protein</fullName>
    </submittedName>
</protein>
<evidence type="ECO:0000313" key="1">
    <source>
        <dbReference type="EMBL" id="CAH1104499.1"/>
    </source>
</evidence>
<dbReference type="EMBL" id="OV651829">
    <property type="protein sequence ID" value="CAH1104499.1"/>
    <property type="molecule type" value="Genomic_DNA"/>
</dbReference>
<organism evidence="1 2">
    <name type="scientific">Psylliodes chrysocephalus</name>
    <dbReference type="NCBI Taxonomy" id="3402493"/>
    <lineage>
        <taxon>Eukaryota</taxon>
        <taxon>Metazoa</taxon>
        <taxon>Ecdysozoa</taxon>
        <taxon>Arthropoda</taxon>
        <taxon>Hexapoda</taxon>
        <taxon>Insecta</taxon>
        <taxon>Pterygota</taxon>
        <taxon>Neoptera</taxon>
        <taxon>Endopterygota</taxon>
        <taxon>Coleoptera</taxon>
        <taxon>Polyphaga</taxon>
        <taxon>Cucujiformia</taxon>
        <taxon>Chrysomeloidea</taxon>
        <taxon>Chrysomelidae</taxon>
        <taxon>Galerucinae</taxon>
        <taxon>Alticini</taxon>
        <taxon>Psylliodes</taxon>
    </lineage>
</organism>
<dbReference type="AlphaFoldDB" id="A0A9P0CSZ2"/>
<dbReference type="PANTHER" id="PTHR46409">
    <property type="entry name" value="HTH PSQ-TYPE DOMAIN-CONTAINING PROTEIN"/>
    <property type="match status" value="1"/>
</dbReference>
<reference evidence="1" key="1">
    <citation type="submission" date="2022-01" db="EMBL/GenBank/DDBJ databases">
        <authorList>
            <person name="King R."/>
        </authorList>
    </citation>
    <scope>NUCLEOTIDE SEQUENCE</scope>
</reference>
<evidence type="ECO:0000313" key="2">
    <source>
        <dbReference type="Proteomes" id="UP001153636"/>
    </source>
</evidence>
<name>A0A9P0CSZ2_9CUCU</name>
<dbReference type="PANTHER" id="PTHR46409:SF1">
    <property type="entry name" value="HTH PSQ-TYPE DOMAIN-CONTAINING PROTEIN"/>
    <property type="match status" value="1"/>
</dbReference>
<keyword evidence="2" id="KW-1185">Reference proteome</keyword>
<dbReference type="OrthoDB" id="8023395at2759"/>
<accession>A0A9P0CSZ2</accession>
<gene>
    <name evidence="1" type="ORF">PSYICH_LOCUS5541</name>
</gene>
<proteinExistence type="predicted"/>
<dbReference type="Proteomes" id="UP001153636">
    <property type="component" value="Chromosome 17"/>
</dbReference>